<keyword evidence="4 9" id="KW-0521">NADP</keyword>
<dbReference type="FunFam" id="3.40.50.720:FF:000031">
    <property type="entry name" value="Glutamyl-tRNA reductase"/>
    <property type="match status" value="1"/>
</dbReference>
<dbReference type="FunFam" id="3.30.460.30:FF:000001">
    <property type="entry name" value="Glutamyl-tRNA reductase"/>
    <property type="match status" value="1"/>
</dbReference>
<feature type="binding site" evidence="9 11">
    <location>
        <position position="122"/>
    </location>
    <ligand>
        <name>substrate</name>
    </ligand>
</feature>
<evidence type="ECO:0000256" key="14">
    <source>
        <dbReference type="RuleBase" id="RU000584"/>
    </source>
</evidence>
<dbReference type="InterPro" id="IPR036453">
    <property type="entry name" value="GluRdtase_dimer_dom_sf"/>
</dbReference>
<dbReference type="Proteomes" id="UP000885738">
    <property type="component" value="Unassembled WGS sequence"/>
</dbReference>
<feature type="binding site" evidence="9 12">
    <location>
        <begin position="191"/>
        <end position="196"/>
    </location>
    <ligand>
        <name>NADP(+)</name>
        <dbReference type="ChEBI" id="CHEBI:58349"/>
    </ligand>
</feature>
<feature type="domain" description="Glutamyl-tRNA reductase N-terminal" evidence="17">
    <location>
        <begin position="8"/>
        <end position="158"/>
    </location>
</feature>
<dbReference type="SUPFAM" id="SSF51735">
    <property type="entry name" value="NAD(P)-binding Rossmann-fold domains"/>
    <property type="match status" value="1"/>
</dbReference>
<evidence type="ECO:0000256" key="12">
    <source>
        <dbReference type="PIRSR" id="PIRSR000445-3"/>
    </source>
</evidence>
<dbReference type="InterPro" id="IPR006151">
    <property type="entry name" value="Shikm_DH/Glu-tRNA_Rdtase"/>
</dbReference>
<dbReference type="Pfam" id="PF00745">
    <property type="entry name" value="GlutR_dimer"/>
    <property type="match status" value="1"/>
</dbReference>
<name>A0A7C1ZSV5_DESA2</name>
<evidence type="ECO:0000256" key="13">
    <source>
        <dbReference type="PIRSR" id="PIRSR000445-4"/>
    </source>
</evidence>
<dbReference type="Gene3D" id="3.40.50.720">
    <property type="entry name" value="NAD(P)-binding Rossmann-like Domain"/>
    <property type="match status" value="1"/>
</dbReference>
<evidence type="ECO:0000259" key="15">
    <source>
        <dbReference type="Pfam" id="PF00745"/>
    </source>
</evidence>
<dbReference type="EC" id="1.2.1.70" evidence="3 9"/>
<accession>A0A7C1ZSV5</accession>
<reference evidence="18" key="1">
    <citation type="journal article" date="2020" name="mSystems">
        <title>Genome- and Community-Level Interaction Insights into Carbon Utilization and Element Cycling Functions of Hydrothermarchaeota in Hydrothermal Sediment.</title>
        <authorList>
            <person name="Zhou Z."/>
            <person name="Liu Y."/>
            <person name="Xu W."/>
            <person name="Pan J."/>
            <person name="Luo Z.H."/>
            <person name="Li M."/>
        </authorList>
    </citation>
    <scope>NUCLEOTIDE SEQUENCE [LARGE SCALE GENOMIC DNA]</scope>
    <source>
        <strain evidence="18">HyVt-389</strain>
    </source>
</reference>
<feature type="site" description="Important for activity" evidence="9 13">
    <location>
        <position position="101"/>
    </location>
</feature>
<feature type="binding site" evidence="9 11">
    <location>
        <begin position="50"/>
        <end position="53"/>
    </location>
    <ligand>
        <name>substrate</name>
    </ligand>
</feature>
<evidence type="ECO:0000259" key="16">
    <source>
        <dbReference type="Pfam" id="PF01488"/>
    </source>
</evidence>
<evidence type="ECO:0000256" key="7">
    <source>
        <dbReference type="ARBA" id="ARBA00047464"/>
    </source>
</evidence>
<dbReference type="GO" id="GO:0008883">
    <property type="term" value="F:glutamyl-tRNA reductase activity"/>
    <property type="evidence" value="ECO:0007669"/>
    <property type="project" value="UniProtKB-UniRule"/>
</dbReference>
<evidence type="ECO:0000256" key="6">
    <source>
        <dbReference type="ARBA" id="ARBA00023244"/>
    </source>
</evidence>
<dbReference type="InterPro" id="IPR036291">
    <property type="entry name" value="NAD(P)-bd_dom_sf"/>
</dbReference>
<dbReference type="NCBIfam" id="TIGR01035">
    <property type="entry name" value="hemA"/>
    <property type="match status" value="1"/>
</dbReference>
<dbReference type="EMBL" id="DRIH01000154">
    <property type="protein sequence ID" value="HEC68052.1"/>
    <property type="molecule type" value="Genomic_DNA"/>
</dbReference>
<dbReference type="SUPFAM" id="SSF69742">
    <property type="entry name" value="Glutamyl tRNA-reductase catalytic, N-terminal domain"/>
    <property type="match status" value="1"/>
</dbReference>
<keyword evidence="5 9" id="KW-0560">Oxidoreductase</keyword>
<feature type="domain" description="Tetrapyrrole biosynthesis glutamyl-tRNA reductase dimerisation" evidence="15">
    <location>
        <begin position="322"/>
        <end position="421"/>
    </location>
</feature>
<evidence type="ECO:0000256" key="4">
    <source>
        <dbReference type="ARBA" id="ARBA00022857"/>
    </source>
</evidence>
<evidence type="ECO:0000256" key="5">
    <source>
        <dbReference type="ARBA" id="ARBA00023002"/>
    </source>
</evidence>
<dbReference type="UniPathway" id="UPA00251">
    <property type="reaction ID" value="UER00316"/>
</dbReference>
<comment type="similarity">
    <text evidence="2 9 14">Belongs to the glutamyl-tRNA reductase family.</text>
</comment>
<proteinExistence type="inferred from homology"/>
<dbReference type="Pfam" id="PF01488">
    <property type="entry name" value="Shikimate_DH"/>
    <property type="match status" value="1"/>
</dbReference>
<dbReference type="InterPro" id="IPR036343">
    <property type="entry name" value="GluRdtase_N_sf"/>
</dbReference>
<dbReference type="CDD" id="cd05213">
    <property type="entry name" value="NAD_bind_Glutamyl_tRNA_reduct"/>
    <property type="match status" value="1"/>
</dbReference>
<evidence type="ECO:0000256" key="1">
    <source>
        <dbReference type="ARBA" id="ARBA00005059"/>
    </source>
</evidence>
<dbReference type="PANTHER" id="PTHR43013">
    <property type="entry name" value="GLUTAMYL-TRNA REDUCTASE"/>
    <property type="match status" value="1"/>
</dbReference>
<sequence>MDNWIVLVGVNHKTAPVEVREKLGASGNSEEILSQLAQLSPLREVLFLSTCNRVEILFTTKQSVETGVKAVKQFLADFNQIPISQFENALYVYQQTEAVAHVFRVSSSLDSMVIGEPQILGQIKDAYRLALKHHLAGPILNRLLHKAFSVAKRIRTETKLAHHAVSISYAAVEMAKRIFSHLEGKKIMLIGAGEMAELAAQHLLNNGVKSIVVANRTLERAIELAERFQGKAISMEEIKEGLKEVDIIISSTGAPNFILLEKDVRQSMRARRHRPIFFIDIAVPRDIDPQINQIDNAYVYDIDDLQGVVEANKIKRQKEAQKAERIIEEETIKFKLWLETLSVVPTIIALKHKLEEIKHAELNKTFNQLKHLSEKDKEAIAVMTEAMIKKILHDPIQFLKQKENRERIDLYLDITRRLFNLDNHEEQERGYHKKQSLKNREH</sequence>
<organism evidence="18">
    <name type="scientific">Desulfofervidus auxilii</name>
    <dbReference type="NCBI Taxonomy" id="1621989"/>
    <lineage>
        <taxon>Bacteria</taxon>
        <taxon>Pseudomonadati</taxon>
        <taxon>Thermodesulfobacteriota</taxon>
        <taxon>Candidatus Desulfofervidia</taxon>
        <taxon>Candidatus Desulfofervidales</taxon>
        <taxon>Candidatus Desulfofervidaceae</taxon>
        <taxon>Candidatus Desulfofervidus</taxon>
    </lineage>
</organism>
<evidence type="ECO:0000256" key="10">
    <source>
        <dbReference type="PIRSR" id="PIRSR000445-1"/>
    </source>
</evidence>
<evidence type="ECO:0000256" key="9">
    <source>
        <dbReference type="HAMAP-Rule" id="MF_00087"/>
    </source>
</evidence>
<dbReference type="Gene3D" id="3.30.460.30">
    <property type="entry name" value="Glutamyl-tRNA reductase, N-terminal domain"/>
    <property type="match status" value="1"/>
</dbReference>
<dbReference type="InterPro" id="IPR015896">
    <property type="entry name" value="4pyrrol_synth_GluRdtase_dimer"/>
</dbReference>
<evidence type="ECO:0000313" key="18">
    <source>
        <dbReference type="EMBL" id="HEC68052.1"/>
    </source>
</evidence>
<feature type="binding site" evidence="9 11">
    <location>
        <position position="111"/>
    </location>
    <ligand>
        <name>substrate</name>
    </ligand>
</feature>
<evidence type="ECO:0000256" key="8">
    <source>
        <dbReference type="ARBA" id="ARBA00068659"/>
    </source>
</evidence>
<dbReference type="Pfam" id="PF05201">
    <property type="entry name" value="GlutR_N"/>
    <property type="match status" value="1"/>
</dbReference>
<comment type="function">
    <text evidence="9">Catalyzes the NADPH-dependent reduction of glutamyl-tRNA(Glu) to glutamate 1-semialdehyde (GSA).</text>
</comment>
<dbReference type="InterPro" id="IPR018214">
    <property type="entry name" value="GluRdtase_CS"/>
</dbReference>
<keyword evidence="6 9" id="KW-0627">Porphyrin biosynthesis</keyword>
<comment type="caution">
    <text evidence="18">The sequence shown here is derived from an EMBL/GenBank/DDBJ whole genome shotgun (WGS) entry which is preliminary data.</text>
</comment>
<dbReference type="HAMAP" id="MF_00087">
    <property type="entry name" value="Glu_tRNA_reductase"/>
    <property type="match status" value="1"/>
</dbReference>
<protein>
    <recommendedName>
        <fullName evidence="8 9">Glutamyl-tRNA reductase</fullName>
        <shortName evidence="9">GluTR</shortName>
        <ecNumber evidence="3 9">1.2.1.70</ecNumber>
    </recommendedName>
</protein>
<dbReference type="InterPro" id="IPR000343">
    <property type="entry name" value="4pyrrol_synth_GluRdtase"/>
</dbReference>
<comment type="catalytic activity">
    <reaction evidence="7 9 14">
        <text>(S)-4-amino-5-oxopentanoate + tRNA(Glu) + NADP(+) = L-glutamyl-tRNA(Glu) + NADPH + H(+)</text>
        <dbReference type="Rhea" id="RHEA:12344"/>
        <dbReference type="Rhea" id="RHEA-COMP:9663"/>
        <dbReference type="Rhea" id="RHEA-COMP:9680"/>
        <dbReference type="ChEBI" id="CHEBI:15378"/>
        <dbReference type="ChEBI" id="CHEBI:57501"/>
        <dbReference type="ChEBI" id="CHEBI:57783"/>
        <dbReference type="ChEBI" id="CHEBI:58349"/>
        <dbReference type="ChEBI" id="CHEBI:78442"/>
        <dbReference type="ChEBI" id="CHEBI:78520"/>
        <dbReference type="EC" id="1.2.1.70"/>
    </reaction>
</comment>
<feature type="active site" description="Nucleophile" evidence="9 10">
    <location>
        <position position="51"/>
    </location>
</feature>
<dbReference type="GO" id="GO:0050661">
    <property type="term" value="F:NADP binding"/>
    <property type="evidence" value="ECO:0007669"/>
    <property type="project" value="InterPro"/>
</dbReference>
<evidence type="ECO:0000259" key="17">
    <source>
        <dbReference type="Pfam" id="PF05201"/>
    </source>
</evidence>
<dbReference type="AlphaFoldDB" id="A0A7C1ZSV5"/>
<evidence type="ECO:0000256" key="11">
    <source>
        <dbReference type="PIRSR" id="PIRSR000445-2"/>
    </source>
</evidence>
<dbReference type="PIRSF" id="PIRSF000445">
    <property type="entry name" value="4pyrrol_synth_GluRdtase"/>
    <property type="match status" value="1"/>
</dbReference>
<dbReference type="SUPFAM" id="SSF69075">
    <property type="entry name" value="Glutamyl tRNA-reductase dimerization domain"/>
    <property type="match status" value="1"/>
</dbReference>
<comment type="miscellaneous">
    <text evidence="9">During catalysis, the active site Cys acts as a nucleophile attacking the alpha-carbonyl group of tRNA-bound glutamate with the formation of a thioester intermediate between enzyme and glutamate, and the concomitant release of tRNA(Glu). The thioester intermediate is finally reduced by direct hydride transfer from NADPH, to form the product GSA.</text>
</comment>
<feature type="binding site" evidence="9 11">
    <location>
        <begin position="116"/>
        <end position="118"/>
    </location>
    <ligand>
        <name>substrate</name>
    </ligand>
</feature>
<gene>
    <name evidence="9" type="primary">hemA</name>
    <name evidence="18" type="ORF">ENI35_04475</name>
</gene>
<comment type="domain">
    <text evidence="9">Possesses an unusual extended V-shaped dimeric structure with each monomer consisting of three distinct domains arranged along a curved 'spinal' alpha-helix. The N-terminal catalytic domain specifically recognizes the glutamate moiety of the substrate. The second domain is the NADPH-binding domain, and the third C-terminal domain is responsible for dimerization.</text>
</comment>
<evidence type="ECO:0000256" key="2">
    <source>
        <dbReference type="ARBA" id="ARBA00005916"/>
    </source>
</evidence>
<dbReference type="InterPro" id="IPR015895">
    <property type="entry name" value="4pyrrol_synth_GluRdtase_N"/>
</dbReference>
<dbReference type="PROSITE" id="PS00747">
    <property type="entry name" value="GLUTR"/>
    <property type="match status" value="1"/>
</dbReference>
<comment type="pathway">
    <text evidence="1 9 14">Porphyrin-containing compound metabolism; protoporphyrin-IX biosynthesis; 5-aminolevulinate from L-glutamyl-tRNA(Glu): step 1/2.</text>
</comment>
<evidence type="ECO:0000256" key="3">
    <source>
        <dbReference type="ARBA" id="ARBA00012970"/>
    </source>
</evidence>
<comment type="subunit">
    <text evidence="9">Homodimer.</text>
</comment>
<feature type="domain" description="Quinate/shikimate 5-dehydrogenase/glutamyl-tRNA reductase" evidence="16">
    <location>
        <begin position="173"/>
        <end position="308"/>
    </location>
</feature>
<dbReference type="GO" id="GO:0019353">
    <property type="term" value="P:protoporphyrinogen IX biosynthetic process from glutamate"/>
    <property type="evidence" value="ECO:0007669"/>
    <property type="project" value="TreeGrafter"/>
</dbReference>
<dbReference type="PANTHER" id="PTHR43013:SF1">
    <property type="entry name" value="GLUTAMYL-TRNA REDUCTASE"/>
    <property type="match status" value="1"/>
</dbReference>